<feature type="transmembrane region" description="Helical" evidence="1">
    <location>
        <begin position="100"/>
        <end position="120"/>
    </location>
</feature>
<feature type="transmembrane region" description="Helical" evidence="1">
    <location>
        <begin position="194"/>
        <end position="210"/>
    </location>
</feature>
<evidence type="ECO:0008006" key="4">
    <source>
        <dbReference type="Google" id="ProtNLM"/>
    </source>
</evidence>
<sequence length="435" mass="49949">MILQIKTFLEKREQHIYSVVFAVSFILLLFKGPIVTDDTNSYLNAEISRFPGYVICINLFRFVFQSYFEYVLVAFQLILGFCAIRYALKTLGSVFNLNVGFKLALFVVLLSPYFQSIYVANNLTSEGLAFPFYIVFICSSLQFIFHERKNLLWLVATSFILLCLTRGQFIVCSLIIAFIYGLKHRKKILSKEKIMLLAVLLLLPLSVKLLDKTYRYLAYDQFVSTPYSYVNAVALPLFVSEKHDSDLFNNEDDKAIFKFAYARIDSLNLLSSKVKGQNMYTEPYFRYMRFHNDFPLICNQNIHSGGVHYYIDKGFTPAESYIKTEQTSKNLMWPLIKSNFKEYATLYAVSIAYGIKSIPLLIIIIILGIWAFSKSIKEFTALNGLVMLTVLLVVSNATIVAVACHSISRYLFYNDFMLLLAGLVLLHQLIMVTND</sequence>
<feature type="transmembrane region" description="Helical" evidence="1">
    <location>
        <begin position="71"/>
        <end position="88"/>
    </location>
</feature>
<reference evidence="3" key="1">
    <citation type="journal article" date="2019" name="Int. J. Syst. Evol. Microbiol.">
        <title>The Global Catalogue of Microorganisms (GCM) 10K type strain sequencing project: providing services to taxonomists for standard genome sequencing and annotation.</title>
        <authorList>
            <consortium name="The Broad Institute Genomics Platform"/>
            <consortium name="The Broad Institute Genome Sequencing Center for Infectious Disease"/>
            <person name="Wu L."/>
            <person name="Ma J."/>
        </authorList>
    </citation>
    <scope>NUCLEOTIDE SEQUENCE [LARGE SCALE GENOMIC DNA]</scope>
    <source>
        <strain evidence="3">CECT 8979</strain>
    </source>
</reference>
<proteinExistence type="predicted"/>
<feature type="transmembrane region" description="Helical" evidence="1">
    <location>
        <begin position="127"/>
        <end position="145"/>
    </location>
</feature>
<feature type="transmembrane region" description="Helical" evidence="1">
    <location>
        <begin position="16"/>
        <end position="35"/>
    </location>
</feature>
<feature type="transmembrane region" description="Helical" evidence="1">
    <location>
        <begin position="151"/>
        <end position="182"/>
    </location>
</feature>
<accession>A0ABV8AGJ2</accession>
<evidence type="ECO:0000256" key="1">
    <source>
        <dbReference type="SAM" id="Phobius"/>
    </source>
</evidence>
<keyword evidence="1" id="KW-1133">Transmembrane helix</keyword>
<name>A0ABV8AGJ2_9FLAO</name>
<dbReference type="RefSeq" id="WP_386098750.1">
    <property type="nucleotide sequence ID" value="NZ_JBHSAT010000004.1"/>
</dbReference>
<comment type="caution">
    <text evidence="2">The sequence shown here is derived from an EMBL/GenBank/DDBJ whole genome shotgun (WGS) entry which is preliminary data.</text>
</comment>
<feature type="transmembrane region" description="Helical" evidence="1">
    <location>
        <begin position="411"/>
        <end position="430"/>
    </location>
</feature>
<feature type="transmembrane region" description="Helical" evidence="1">
    <location>
        <begin position="346"/>
        <end position="372"/>
    </location>
</feature>
<organism evidence="2 3">
    <name type="scientific">Winogradskyella maritima</name>
    <dbReference type="NCBI Taxonomy" id="1517766"/>
    <lineage>
        <taxon>Bacteria</taxon>
        <taxon>Pseudomonadati</taxon>
        <taxon>Bacteroidota</taxon>
        <taxon>Flavobacteriia</taxon>
        <taxon>Flavobacteriales</taxon>
        <taxon>Flavobacteriaceae</taxon>
        <taxon>Winogradskyella</taxon>
    </lineage>
</organism>
<dbReference type="Proteomes" id="UP001595812">
    <property type="component" value="Unassembled WGS sequence"/>
</dbReference>
<keyword evidence="1" id="KW-0812">Transmembrane</keyword>
<evidence type="ECO:0000313" key="3">
    <source>
        <dbReference type="Proteomes" id="UP001595812"/>
    </source>
</evidence>
<keyword evidence="3" id="KW-1185">Reference proteome</keyword>
<dbReference type="EMBL" id="JBHSAT010000004">
    <property type="protein sequence ID" value="MFC3877103.1"/>
    <property type="molecule type" value="Genomic_DNA"/>
</dbReference>
<gene>
    <name evidence="2" type="ORF">ACFOSX_07640</name>
</gene>
<feature type="transmembrane region" description="Helical" evidence="1">
    <location>
        <begin position="384"/>
        <end position="404"/>
    </location>
</feature>
<protein>
    <recommendedName>
        <fullName evidence="4">Dolichyl-phosphate-mannose-protein mannosyltransferase</fullName>
    </recommendedName>
</protein>
<keyword evidence="1" id="KW-0472">Membrane</keyword>
<evidence type="ECO:0000313" key="2">
    <source>
        <dbReference type="EMBL" id="MFC3877103.1"/>
    </source>
</evidence>